<keyword evidence="1" id="KW-0732">Signal</keyword>
<comment type="caution">
    <text evidence="5">The sequence shown here is derived from an EMBL/GenBank/DDBJ whole genome shotgun (WGS) entry which is preliminary data.</text>
</comment>
<dbReference type="AlphaFoldDB" id="E7RN03"/>
<dbReference type="Pfam" id="PF17165">
    <property type="entry name" value="DUF5121"/>
    <property type="match status" value="1"/>
</dbReference>
<keyword evidence="6" id="KW-1185">Reference proteome</keyword>
<evidence type="ECO:0000259" key="3">
    <source>
        <dbReference type="Pfam" id="PF17163"/>
    </source>
</evidence>
<feature type="domain" description="DUF5121" evidence="4">
    <location>
        <begin position="319"/>
        <end position="443"/>
    </location>
</feature>
<dbReference type="STRING" id="28134.SAMN05444288_0368"/>
<dbReference type="InterPro" id="IPR033430">
    <property type="entry name" value="DUF5121"/>
</dbReference>
<evidence type="ECO:0000313" key="5">
    <source>
        <dbReference type="EMBL" id="EFZ38134.1"/>
    </source>
</evidence>
<evidence type="ECO:0000259" key="4">
    <source>
        <dbReference type="Pfam" id="PF17165"/>
    </source>
</evidence>
<proteinExistence type="predicted"/>
<accession>E7RN03</accession>
<feature type="domain" description="DUF5016" evidence="2">
    <location>
        <begin position="1"/>
        <end position="120"/>
    </location>
</feature>
<dbReference type="RefSeq" id="WP_004369206.1">
    <property type="nucleotide sequence ID" value="NZ_GL833119.1"/>
</dbReference>
<gene>
    <name evidence="5" type="ORF">HMPREF0663_10503</name>
</gene>
<sequence>MKNLRYLFMALLCTLLAISCSKDDDGGEGSPVLTVAEVAPAMFGDSIIIDVKCTDNGGVPLSTLKGSLLYSNEEVAQQTVRTKTEGDYRLKLFVPYYKVVPDGNAQLKLTLQNIRFATAEKTVDILLTRPHYGSLTLITSDGTRYTMLPDASNPFLFSTTVNSLGKNTVQGYIIAPKQGANGNEITFGEGNHGVTQGVTDNISFVNAHSGSFKVTFNTLTYAYSPIYDPNSGYLEIVLTEAANTFNGNLVQGYNYKFIGDDALTDNDWYYDPDFFTSNGDGTYKFNAVTGTYHITANYTRKALQVWAVSAGEPAKLQADGTGAVWIIGSDGLAKPSYTFIQGQGWWTDTDHALCMAQIRSKVYQLTFTVGKQLNPSSVNFKFFGQAGWGVEFKGKEGSEYRVTGNPVPFIIGEGTPGHDDGNIYLADGSTLNDGDTYVLTLDLSADPKNAVLTVTKK</sequence>
<dbReference type="EMBL" id="AEPE02000002">
    <property type="protein sequence ID" value="EFZ38134.1"/>
    <property type="molecule type" value="Genomic_DNA"/>
</dbReference>
<dbReference type="eggNOG" id="ENOG502Z8X2">
    <property type="taxonomic scope" value="Bacteria"/>
</dbReference>
<reference evidence="5" key="1">
    <citation type="submission" date="2011-01" db="EMBL/GenBank/DDBJ databases">
        <authorList>
            <person name="Muzny D."/>
            <person name="Qin X."/>
            <person name="Buhay C."/>
            <person name="Dugan-Rocha S."/>
            <person name="Ding Y."/>
            <person name="Chen G."/>
            <person name="Hawes A."/>
            <person name="Holder M."/>
            <person name="Jhangiani S."/>
            <person name="Johnson A."/>
            <person name="Khan Z."/>
            <person name="Li Z."/>
            <person name="Liu W."/>
            <person name="Liu X."/>
            <person name="Perez L."/>
            <person name="Shen H."/>
            <person name="Wang Q."/>
            <person name="Watt J."/>
            <person name="Xi L."/>
            <person name="Xin Y."/>
            <person name="Zhou J."/>
            <person name="Deng J."/>
            <person name="Jiang H."/>
            <person name="Liu Y."/>
            <person name="Qu J."/>
            <person name="Song X.-Z."/>
            <person name="Zhang L."/>
            <person name="Villasana D."/>
            <person name="Johnson A."/>
            <person name="Liu J."/>
            <person name="Liyanage D."/>
            <person name="Lorensuhewa L."/>
            <person name="Robinson T."/>
            <person name="Song A."/>
            <person name="Song B.-B."/>
            <person name="Dinh H."/>
            <person name="Thornton R."/>
            <person name="Coyle M."/>
            <person name="Francisco L."/>
            <person name="Jackson L."/>
            <person name="Javaid M."/>
            <person name="Korchina V."/>
            <person name="Kovar C."/>
            <person name="Mata R."/>
            <person name="Mathew T."/>
            <person name="Ngo R."/>
            <person name="Nguyen L."/>
            <person name="Nguyen N."/>
            <person name="Okwuonu G."/>
            <person name="Ongeri F."/>
            <person name="Pham C."/>
            <person name="Simmons D."/>
            <person name="Wilczek-Boney K."/>
            <person name="Hale W."/>
            <person name="Jakkamsetti A."/>
            <person name="Pham P."/>
            <person name="Ruth R."/>
            <person name="San Lucas F."/>
            <person name="Warren J."/>
            <person name="Zhang J."/>
            <person name="Zhao Z."/>
            <person name="Zhou C."/>
            <person name="Zhu D."/>
            <person name="Lee S."/>
            <person name="Bess C."/>
            <person name="Blankenburg K."/>
            <person name="Forbes L."/>
            <person name="Fu Q."/>
            <person name="Gubbala S."/>
            <person name="Hirani K."/>
            <person name="Jayaseelan J.C."/>
            <person name="Lara F."/>
            <person name="Munidasa M."/>
            <person name="Palculict T."/>
            <person name="Patil S."/>
            <person name="Pu L.-L."/>
            <person name="Saada N."/>
            <person name="Tang L."/>
            <person name="Weissenberger G."/>
            <person name="Zhu Y."/>
            <person name="Hemphill L."/>
            <person name="Shang Y."/>
            <person name="Youmans B."/>
            <person name="Ayvaz T."/>
            <person name="Ross M."/>
            <person name="Santibanez J."/>
            <person name="Aqrawi P."/>
            <person name="Gross S."/>
            <person name="Joshi V."/>
            <person name="Fowler G."/>
            <person name="Nazareth L."/>
            <person name="Reid J."/>
            <person name="Worley K."/>
            <person name="Petrosino J."/>
            <person name="Highlander S."/>
            <person name="Gibbs R."/>
        </authorList>
    </citation>
    <scope>NUCLEOTIDE SEQUENCE [LARGE SCALE GENOMIC DNA]</scope>
    <source>
        <strain evidence="5">ATCC 33269</strain>
    </source>
</reference>
<evidence type="ECO:0008006" key="7">
    <source>
        <dbReference type="Google" id="ProtNLM"/>
    </source>
</evidence>
<protein>
    <recommendedName>
        <fullName evidence="7">DUF5125 domain-containing protein</fullName>
    </recommendedName>
</protein>
<feature type="signal peptide" evidence="1">
    <location>
        <begin position="1"/>
        <end position="22"/>
    </location>
</feature>
<dbReference type="Pfam" id="PF16408">
    <property type="entry name" value="DUF5016"/>
    <property type="match status" value="1"/>
</dbReference>
<name>E7RN03_9BACT</name>
<evidence type="ECO:0000313" key="6">
    <source>
        <dbReference type="Proteomes" id="UP000005580"/>
    </source>
</evidence>
<dbReference type="Pfam" id="PF17163">
    <property type="entry name" value="DUF5125"/>
    <property type="match status" value="1"/>
</dbReference>
<organism evidence="5 6">
    <name type="scientific">Hoylesella oralis ATCC 33269</name>
    <dbReference type="NCBI Taxonomy" id="873533"/>
    <lineage>
        <taxon>Bacteria</taxon>
        <taxon>Pseudomonadati</taxon>
        <taxon>Bacteroidota</taxon>
        <taxon>Bacteroidia</taxon>
        <taxon>Bacteroidales</taxon>
        <taxon>Prevotellaceae</taxon>
        <taxon>Hoylesella</taxon>
    </lineage>
</organism>
<dbReference type="HOGENOM" id="CLU_026894_0_0_10"/>
<feature type="chain" id="PRO_5003223850" description="DUF5125 domain-containing protein" evidence="1">
    <location>
        <begin position="23"/>
        <end position="457"/>
    </location>
</feature>
<evidence type="ECO:0000259" key="2">
    <source>
        <dbReference type="Pfam" id="PF16408"/>
    </source>
</evidence>
<dbReference type="PROSITE" id="PS51257">
    <property type="entry name" value="PROKAR_LIPOPROTEIN"/>
    <property type="match status" value="1"/>
</dbReference>
<dbReference type="Proteomes" id="UP000005580">
    <property type="component" value="Unassembled WGS sequence"/>
</dbReference>
<feature type="domain" description="DUF5125" evidence="3">
    <location>
        <begin position="125"/>
        <end position="316"/>
    </location>
</feature>
<dbReference type="InterPro" id="IPR033429">
    <property type="entry name" value="DUF5125"/>
</dbReference>
<dbReference type="InterPro" id="IPR032184">
    <property type="entry name" value="DUF5016"/>
</dbReference>
<evidence type="ECO:0000256" key="1">
    <source>
        <dbReference type="SAM" id="SignalP"/>
    </source>
</evidence>